<dbReference type="EMBL" id="CCKQ01011044">
    <property type="protein sequence ID" value="CDW82581.1"/>
    <property type="molecule type" value="Genomic_DNA"/>
</dbReference>
<evidence type="ECO:0000313" key="3">
    <source>
        <dbReference type="Proteomes" id="UP000039865"/>
    </source>
</evidence>
<dbReference type="AlphaFoldDB" id="A0A078AL23"/>
<accession>A0A078AL23</accession>
<evidence type="ECO:0000313" key="2">
    <source>
        <dbReference type="EMBL" id="CDW82581.1"/>
    </source>
</evidence>
<feature type="compositionally biased region" description="Polar residues" evidence="1">
    <location>
        <begin position="136"/>
        <end position="151"/>
    </location>
</feature>
<proteinExistence type="predicted"/>
<gene>
    <name evidence="2" type="primary">Contig6756.g7228</name>
    <name evidence="2" type="ORF">STYLEM_11614</name>
</gene>
<sequence>MIHLQAHQADTWNIDENFLNKGSHLGFLDFEINQRSQSIQIRRIDNPISKASNEMIDSSNEVVQILTCPHIQQVEQQSPLKEFSKNNRQEQQLKHNHKDGLQDKLQIEDFSDNNSEIGNYSTNKKVSNFNIPMDQLEQTGTPKFKKQNTNTPKHKPKEEYEDSQYSFNNRKPQKEEKKKKIFDFEDLVPSNKIIYYAYLSQNDELKQSKENTNQNKPTVYPNYTKSTNFNPINNIINREIDTCF</sequence>
<organism evidence="2 3">
    <name type="scientific">Stylonychia lemnae</name>
    <name type="common">Ciliate</name>
    <dbReference type="NCBI Taxonomy" id="5949"/>
    <lineage>
        <taxon>Eukaryota</taxon>
        <taxon>Sar</taxon>
        <taxon>Alveolata</taxon>
        <taxon>Ciliophora</taxon>
        <taxon>Intramacronucleata</taxon>
        <taxon>Spirotrichea</taxon>
        <taxon>Stichotrichia</taxon>
        <taxon>Sporadotrichida</taxon>
        <taxon>Oxytrichidae</taxon>
        <taxon>Stylonychinae</taxon>
        <taxon>Stylonychia</taxon>
    </lineage>
</organism>
<dbReference type="InParanoid" id="A0A078AL23"/>
<protein>
    <submittedName>
        <fullName evidence="2">Uncharacterized protein</fullName>
    </submittedName>
</protein>
<name>A0A078AL23_STYLE</name>
<keyword evidence="3" id="KW-1185">Reference proteome</keyword>
<evidence type="ECO:0000256" key="1">
    <source>
        <dbReference type="SAM" id="MobiDB-lite"/>
    </source>
</evidence>
<dbReference type="Proteomes" id="UP000039865">
    <property type="component" value="Unassembled WGS sequence"/>
</dbReference>
<reference evidence="2 3" key="1">
    <citation type="submission" date="2014-06" db="EMBL/GenBank/DDBJ databases">
        <authorList>
            <person name="Swart Estienne"/>
        </authorList>
    </citation>
    <scope>NUCLEOTIDE SEQUENCE [LARGE SCALE GENOMIC DNA]</scope>
    <source>
        <strain evidence="2 3">130c</strain>
    </source>
</reference>
<feature type="region of interest" description="Disordered" evidence="1">
    <location>
        <begin position="136"/>
        <end position="176"/>
    </location>
</feature>